<protein>
    <submittedName>
        <fullName evidence="1">Uncharacterized protein</fullName>
    </submittedName>
</protein>
<reference evidence="1" key="1">
    <citation type="submission" date="2014-11" db="EMBL/GenBank/DDBJ databases">
        <authorList>
            <person name="Amaro Gonzalez C."/>
        </authorList>
    </citation>
    <scope>NUCLEOTIDE SEQUENCE</scope>
</reference>
<organism evidence="1">
    <name type="scientific">Anguilla anguilla</name>
    <name type="common">European freshwater eel</name>
    <name type="synonym">Muraena anguilla</name>
    <dbReference type="NCBI Taxonomy" id="7936"/>
    <lineage>
        <taxon>Eukaryota</taxon>
        <taxon>Metazoa</taxon>
        <taxon>Chordata</taxon>
        <taxon>Craniata</taxon>
        <taxon>Vertebrata</taxon>
        <taxon>Euteleostomi</taxon>
        <taxon>Actinopterygii</taxon>
        <taxon>Neopterygii</taxon>
        <taxon>Teleostei</taxon>
        <taxon>Anguilliformes</taxon>
        <taxon>Anguillidae</taxon>
        <taxon>Anguilla</taxon>
    </lineage>
</organism>
<dbReference type="AlphaFoldDB" id="A0A0E9TMB0"/>
<accession>A0A0E9TMB0</accession>
<reference evidence="1" key="2">
    <citation type="journal article" date="2015" name="Fish Shellfish Immunol.">
        <title>Early steps in the European eel (Anguilla anguilla)-Vibrio vulnificus interaction in the gills: Role of the RtxA13 toxin.</title>
        <authorList>
            <person name="Callol A."/>
            <person name="Pajuelo D."/>
            <person name="Ebbesson L."/>
            <person name="Teles M."/>
            <person name="MacKenzie S."/>
            <person name="Amaro C."/>
        </authorList>
    </citation>
    <scope>NUCLEOTIDE SEQUENCE</scope>
</reference>
<proteinExistence type="predicted"/>
<name>A0A0E9TMB0_ANGAN</name>
<evidence type="ECO:0000313" key="1">
    <source>
        <dbReference type="EMBL" id="JAH54005.1"/>
    </source>
</evidence>
<dbReference type="EMBL" id="GBXM01054572">
    <property type="protein sequence ID" value="JAH54005.1"/>
    <property type="molecule type" value="Transcribed_RNA"/>
</dbReference>
<sequence>MEGEKPAGNCTHPVAHFYTKEALVCARNGRLRNLKMS</sequence>